<evidence type="ECO:0000313" key="2">
    <source>
        <dbReference type="EMBL" id="GHA59253.1"/>
    </source>
</evidence>
<keyword evidence="3" id="KW-1185">Reference proteome</keyword>
<sequence length="89" mass="8903">MTRWYLVGATLLKAGERALSRQIMTGVRIRASGSDQGGLEDAAAGTMAPEPCLCGAADALLSLPGAPAAVPAGSPPARPRTRPPPAAPA</sequence>
<feature type="region of interest" description="Disordered" evidence="1">
    <location>
        <begin position="66"/>
        <end position="89"/>
    </location>
</feature>
<evidence type="ECO:0000256" key="1">
    <source>
        <dbReference type="SAM" id="MobiDB-lite"/>
    </source>
</evidence>
<name>A0ABQ3D532_9ACTN</name>
<protein>
    <submittedName>
        <fullName evidence="2">Uncharacterized protein</fullName>
    </submittedName>
</protein>
<feature type="compositionally biased region" description="Pro residues" evidence="1">
    <location>
        <begin position="73"/>
        <end position="89"/>
    </location>
</feature>
<reference evidence="3" key="1">
    <citation type="journal article" date="2019" name="Int. J. Syst. Evol. Microbiol.">
        <title>The Global Catalogue of Microorganisms (GCM) 10K type strain sequencing project: providing services to taxonomists for standard genome sequencing and annotation.</title>
        <authorList>
            <consortium name="The Broad Institute Genomics Platform"/>
            <consortium name="The Broad Institute Genome Sequencing Center for Infectious Disease"/>
            <person name="Wu L."/>
            <person name="Ma J."/>
        </authorList>
    </citation>
    <scope>NUCLEOTIDE SEQUENCE [LARGE SCALE GENOMIC DNA]</scope>
    <source>
        <strain evidence="3">JCM 4733</strain>
    </source>
</reference>
<comment type="caution">
    <text evidence="2">The sequence shown here is derived from an EMBL/GenBank/DDBJ whole genome shotgun (WGS) entry which is preliminary data.</text>
</comment>
<evidence type="ECO:0000313" key="3">
    <source>
        <dbReference type="Proteomes" id="UP000653644"/>
    </source>
</evidence>
<dbReference type="EMBL" id="BMVN01000041">
    <property type="protein sequence ID" value="GHA59253.1"/>
    <property type="molecule type" value="Genomic_DNA"/>
</dbReference>
<proteinExistence type="predicted"/>
<accession>A0ABQ3D532</accession>
<dbReference type="Proteomes" id="UP000653644">
    <property type="component" value="Unassembled WGS sequence"/>
</dbReference>
<gene>
    <name evidence="2" type="ORF">GCM10010345_74450</name>
</gene>
<organism evidence="2 3">
    <name type="scientific">Streptomyces canarius</name>
    <dbReference type="NCBI Taxonomy" id="285453"/>
    <lineage>
        <taxon>Bacteria</taxon>
        <taxon>Bacillati</taxon>
        <taxon>Actinomycetota</taxon>
        <taxon>Actinomycetes</taxon>
        <taxon>Kitasatosporales</taxon>
        <taxon>Streptomycetaceae</taxon>
        <taxon>Streptomyces</taxon>
    </lineage>
</organism>